<evidence type="ECO:0000313" key="3">
    <source>
        <dbReference type="EMBL" id="AVW92661.1"/>
    </source>
</evidence>
<evidence type="ECO:0000256" key="1">
    <source>
        <dbReference type="ARBA" id="ARBA00022801"/>
    </source>
</evidence>
<reference evidence="3 4" key="1">
    <citation type="submission" date="2018-03" db="EMBL/GenBank/DDBJ databases">
        <title>The Complete Genome of Celeribacter baekdonensis strain LH4, a Thiosulfate-Oxidizing Alphaproteobacterium Isolated from Gulf of Mexico Continental Slope Sediments.</title>
        <authorList>
            <person name="Flood B.E."/>
            <person name="Bailey J.V."/>
            <person name="Leprich D."/>
        </authorList>
    </citation>
    <scope>NUCLEOTIDE SEQUENCE [LARGE SCALE GENOMIC DNA]</scope>
    <source>
        <strain evidence="3 4">LH4</strain>
    </source>
</reference>
<dbReference type="OrthoDB" id="7210500at2"/>
<dbReference type="Proteomes" id="UP000241447">
    <property type="component" value="Chromosome"/>
</dbReference>
<proteinExistence type="predicted"/>
<keyword evidence="1" id="KW-0378">Hydrolase</keyword>
<protein>
    <recommendedName>
        <fullName evidence="2">Sialate O-acetylesterase domain-containing protein</fullName>
    </recommendedName>
</protein>
<feature type="domain" description="Sialate O-acetylesterase" evidence="2">
    <location>
        <begin position="7"/>
        <end position="98"/>
    </location>
</feature>
<dbReference type="GO" id="GO:0016788">
    <property type="term" value="F:hydrolase activity, acting on ester bonds"/>
    <property type="evidence" value="ECO:0007669"/>
    <property type="project" value="UniProtKB-ARBA"/>
</dbReference>
<dbReference type="AlphaFoldDB" id="A0A2R4M627"/>
<organism evidence="3 4">
    <name type="scientific">Celeribacter baekdonensis</name>
    <dbReference type="NCBI Taxonomy" id="875171"/>
    <lineage>
        <taxon>Bacteria</taxon>
        <taxon>Pseudomonadati</taxon>
        <taxon>Pseudomonadota</taxon>
        <taxon>Alphaproteobacteria</taxon>
        <taxon>Rhodobacterales</taxon>
        <taxon>Roseobacteraceae</taxon>
        <taxon>Celeribacter</taxon>
    </lineage>
</organism>
<dbReference type="Gene3D" id="3.40.50.1110">
    <property type="entry name" value="SGNH hydrolase"/>
    <property type="match status" value="1"/>
</dbReference>
<name>A0A2R4M627_9RHOB</name>
<gene>
    <name evidence="3" type="ORF">DA792_17460</name>
</gene>
<dbReference type="KEGG" id="cbak:DA792_17460"/>
<sequence>MAQQAPSDLILMAGQSNMAGHKVGVDDLADTERGLIEGARIWADGAWVPLAVDAGYQKRGFGPELSFARQWQDQTGGPLSIVKLAKGGSYLSRGWSAEGRGGRSTNVWCLRCVLQWPRNQCGCGVWCGCRAKVMPWILRMQRPTRRGSKPLSRACGKTSACPICRLSRG</sequence>
<evidence type="ECO:0000259" key="2">
    <source>
        <dbReference type="Pfam" id="PF03629"/>
    </source>
</evidence>
<evidence type="ECO:0000313" key="4">
    <source>
        <dbReference type="Proteomes" id="UP000241447"/>
    </source>
</evidence>
<dbReference type="Pfam" id="PF03629">
    <property type="entry name" value="SASA"/>
    <property type="match status" value="1"/>
</dbReference>
<dbReference type="InterPro" id="IPR005181">
    <property type="entry name" value="SASA"/>
</dbReference>
<dbReference type="SUPFAM" id="SSF52266">
    <property type="entry name" value="SGNH hydrolase"/>
    <property type="match status" value="1"/>
</dbReference>
<dbReference type="InterPro" id="IPR036514">
    <property type="entry name" value="SGNH_hydro_sf"/>
</dbReference>
<accession>A0A2R4M627</accession>
<dbReference type="EMBL" id="CP028475">
    <property type="protein sequence ID" value="AVW92661.1"/>
    <property type="molecule type" value="Genomic_DNA"/>
</dbReference>